<feature type="compositionally biased region" description="Pro residues" evidence="2">
    <location>
        <begin position="610"/>
        <end position="638"/>
    </location>
</feature>
<dbReference type="InterPro" id="IPR034164">
    <property type="entry name" value="Pepsin-like_dom"/>
</dbReference>
<feature type="signal peptide" evidence="4">
    <location>
        <begin position="1"/>
        <end position="20"/>
    </location>
</feature>
<dbReference type="InterPro" id="IPR021109">
    <property type="entry name" value="Peptidase_aspartic_dom_sf"/>
</dbReference>
<evidence type="ECO:0000313" key="7">
    <source>
        <dbReference type="Proteomes" id="UP000785200"/>
    </source>
</evidence>
<sequence>MPQYSSLLLVKLVWILGTSASMIGKRVTIPAPIVVEPSQTFDGNDGPFSSFNISVGTPPQDLKVFISSSLYQTLVVLELGCEGQDDPPNCAALRGGEFFSNESSTWQNNTANISTSIYPMLLDTQLGYNARAQLGFDVVTLGGAPATTLNNQTVGEFAVADSYLGLFGLDPRSSNFSGSPPIPSYLQNLRNQSLIPSLSWGYSAGNQYRSDKAFGSLTLGGYDRSRFTQHDGSWAFDATDNLAVQVQSITGTTGGTSQGFLPTPITATIDSSLPYIWLPQDAYTLFEIAFGLTWDETSSLYLINETLHNSLVQKNTSFTFDLVGMTGGSTANVSITLPYAAFDLTASEPLVNPASRYFPIKRAANPSQYVFGRTFLQEAYVVADYERRNFSVFPCRWDAFSTPDIASTFSPTYNITPPSSPNNDIPPTGKSKGSSNTGAIAGGVVGGLLALAIGAALLYFCWWRPKRRQHYTTDGKLEKSGLNPPSQDPDQSETAGNEPHLTKAELANTQRHELEGSVGLLNGSAGPSKGPMVFEMPAREEVASELRATNENAHEMLTPETAASDAGLAEFPWRRSVMAGATNSPSPLGSPGSPGSGREGIVSPVSSPSPGLPSPIPSPSMIPSAAPTPLPSPPPVQHPQPQRGDGALCSPLNSDESALVFNLMTVAVEMLEL</sequence>
<gene>
    <name evidence="6" type="ORF">D0Z07_3295</name>
</gene>
<dbReference type="PANTHER" id="PTHR47966:SF51">
    <property type="entry name" value="BETA-SITE APP-CLEAVING ENZYME, ISOFORM A-RELATED"/>
    <property type="match status" value="1"/>
</dbReference>
<dbReference type="InterPro" id="IPR033121">
    <property type="entry name" value="PEPTIDASE_A1"/>
</dbReference>
<feature type="domain" description="Peptidase A1" evidence="5">
    <location>
        <begin position="49"/>
        <end position="393"/>
    </location>
</feature>
<dbReference type="GO" id="GO:0006508">
    <property type="term" value="P:proteolysis"/>
    <property type="evidence" value="ECO:0007669"/>
    <property type="project" value="InterPro"/>
</dbReference>
<dbReference type="EMBL" id="VNKQ01000006">
    <property type="protein sequence ID" value="KAG0650065.1"/>
    <property type="molecule type" value="Genomic_DNA"/>
</dbReference>
<dbReference type="OrthoDB" id="4074350at2759"/>
<feature type="transmembrane region" description="Helical" evidence="3">
    <location>
        <begin position="440"/>
        <end position="462"/>
    </location>
</feature>
<reference evidence="6" key="1">
    <citation type="submission" date="2019-07" db="EMBL/GenBank/DDBJ databases">
        <title>Hyphodiscus hymeniophilus genome sequencing and assembly.</title>
        <authorList>
            <person name="Kramer G."/>
            <person name="Nodwell J."/>
        </authorList>
    </citation>
    <scope>NUCLEOTIDE SEQUENCE</scope>
    <source>
        <strain evidence="6">ATCC 34498</strain>
    </source>
</reference>
<evidence type="ECO:0000313" key="6">
    <source>
        <dbReference type="EMBL" id="KAG0650065.1"/>
    </source>
</evidence>
<keyword evidence="3" id="KW-1133">Transmembrane helix</keyword>
<keyword evidence="4" id="KW-0732">Signal</keyword>
<feature type="compositionally biased region" description="Polar residues" evidence="2">
    <location>
        <begin position="483"/>
        <end position="495"/>
    </location>
</feature>
<evidence type="ECO:0000259" key="5">
    <source>
        <dbReference type="PROSITE" id="PS51767"/>
    </source>
</evidence>
<dbReference type="Pfam" id="PF00026">
    <property type="entry name" value="Asp"/>
    <property type="match status" value="1"/>
</dbReference>
<dbReference type="PRINTS" id="PR00792">
    <property type="entry name" value="PEPSIN"/>
</dbReference>
<name>A0A9P6VM15_9HELO</name>
<dbReference type="PANTHER" id="PTHR47966">
    <property type="entry name" value="BETA-SITE APP-CLEAVING ENZYME, ISOFORM A-RELATED"/>
    <property type="match status" value="1"/>
</dbReference>
<feature type="region of interest" description="Disordered" evidence="2">
    <location>
        <begin position="474"/>
        <end position="498"/>
    </location>
</feature>
<evidence type="ECO:0000256" key="4">
    <source>
        <dbReference type="SAM" id="SignalP"/>
    </source>
</evidence>
<keyword evidence="7" id="KW-1185">Reference proteome</keyword>
<evidence type="ECO:0000256" key="1">
    <source>
        <dbReference type="ARBA" id="ARBA00007447"/>
    </source>
</evidence>
<keyword evidence="3" id="KW-0472">Membrane</keyword>
<comment type="similarity">
    <text evidence="1">Belongs to the peptidase A1 family.</text>
</comment>
<comment type="caution">
    <text evidence="6">The sequence shown here is derived from an EMBL/GenBank/DDBJ whole genome shotgun (WGS) entry which is preliminary data.</text>
</comment>
<feature type="region of interest" description="Disordered" evidence="2">
    <location>
        <begin position="411"/>
        <end position="435"/>
    </location>
</feature>
<organism evidence="6 7">
    <name type="scientific">Hyphodiscus hymeniophilus</name>
    <dbReference type="NCBI Taxonomy" id="353542"/>
    <lineage>
        <taxon>Eukaryota</taxon>
        <taxon>Fungi</taxon>
        <taxon>Dikarya</taxon>
        <taxon>Ascomycota</taxon>
        <taxon>Pezizomycotina</taxon>
        <taxon>Leotiomycetes</taxon>
        <taxon>Helotiales</taxon>
        <taxon>Hyphodiscaceae</taxon>
        <taxon>Hyphodiscus</taxon>
    </lineage>
</organism>
<feature type="region of interest" description="Disordered" evidence="2">
    <location>
        <begin position="579"/>
        <end position="653"/>
    </location>
</feature>
<dbReference type="Proteomes" id="UP000785200">
    <property type="component" value="Unassembled WGS sequence"/>
</dbReference>
<dbReference type="Gene3D" id="2.40.70.10">
    <property type="entry name" value="Acid Proteases"/>
    <property type="match status" value="2"/>
</dbReference>
<dbReference type="GO" id="GO:0000324">
    <property type="term" value="C:fungal-type vacuole"/>
    <property type="evidence" value="ECO:0007669"/>
    <property type="project" value="TreeGrafter"/>
</dbReference>
<dbReference type="CDD" id="cd05471">
    <property type="entry name" value="pepsin_like"/>
    <property type="match status" value="1"/>
</dbReference>
<evidence type="ECO:0000256" key="3">
    <source>
        <dbReference type="SAM" id="Phobius"/>
    </source>
</evidence>
<dbReference type="PROSITE" id="PS51767">
    <property type="entry name" value="PEPTIDASE_A1"/>
    <property type="match status" value="1"/>
</dbReference>
<evidence type="ECO:0000256" key="2">
    <source>
        <dbReference type="SAM" id="MobiDB-lite"/>
    </source>
</evidence>
<dbReference type="InterPro" id="IPR001461">
    <property type="entry name" value="Aspartic_peptidase_A1"/>
</dbReference>
<keyword evidence="3" id="KW-0812">Transmembrane</keyword>
<dbReference type="AlphaFoldDB" id="A0A9P6VM15"/>
<dbReference type="GO" id="GO:0004190">
    <property type="term" value="F:aspartic-type endopeptidase activity"/>
    <property type="evidence" value="ECO:0007669"/>
    <property type="project" value="InterPro"/>
</dbReference>
<accession>A0A9P6VM15</accession>
<dbReference type="SUPFAM" id="SSF50630">
    <property type="entry name" value="Acid proteases"/>
    <property type="match status" value="1"/>
</dbReference>
<proteinExistence type="inferred from homology"/>
<protein>
    <recommendedName>
        <fullName evidence="5">Peptidase A1 domain-containing protein</fullName>
    </recommendedName>
</protein>
<feature type="chain" id="PRO_5040411309" description="Peptidase A1 domain-containing protein" evidence="4">
    <location>
        <begin position="21"/>
        <end position="673"/>
    </location>
</feature>